<dbReference type="HOGENOM" id="CLU_3356493_0_0_6"/>
<evidence type="ECO:0000256" key="1">
    <source>
        <dbReference type="SAM" id="MobiDB-lite"/>
    </source>
</evidence>
<gene>
    <name evidence="2" type="ordered locus">HCH_00959</name>
</gene>
<sequence length="36" mass="4052">MGRKLNGRPGKVKAHKAPHENNRLQGDDNLLITIKM</sequence>
<organism evidence="2 3">
    <name type="scientific">Hahella chejuensis (strain KCTC 2396)</name>
    <dbReference type="NCBI Taxonomy" id="349521"/>
    <lineage>
        <taxon>Bacteria</taxon>
        <taxon>Pseudomonadati</taxon>
        <taxon>Pseudomonadota</taxon>
        <taxon>Gammaproteobacteria</taxon>
        <taxon>Oceanospirillales</taxon>
        <taxon>Hahellaceae</taxon>
        <taxon>Hahella</taxon>
    </lineage>
</organism>
<dbReference type="EMBL" id="CP000155">
    <property type="protein sequence ID" value="ABC27847.1"/>
    <property type="molecule type" value="Genomic_DNA"/>
</dbReference>
<reference evidence="2 3" key="1">
    <citation type="journal article" date="2005" name="Nucleic Acids Res.">
        <title>Genomic blueprint of Hahella chejuensis, a marine microbe producing an algicidal agent.</title>
        <authorList>
            <person name="Jeong H."/>
            <person name="Yim J.H."/>
            <person name="Lee C."/>
            <person name="Choi S.-H."/>
            <person name="Park Y.K."/>
            <person name="Yoon S.H."/>
            <person name="Hur C.-G."/>
            <person name="Kang H.-Y."/>
            <person name="Kim D."/>
            <person name="Lee H.H."/>
            <person name="Park K.H."/>
            <person name="Park S.-H."/>
            <person name="Park H.-S."/>
            <person name="Lee H.K."/>
            <person name="Oh T.K."/>
            <person name="Kim J.F."/>
        </authorList>
    </citation>
    <scope>NUCLEOTIDE SEQUENCE [LARGE SCALE GENOMIC DNA]</scope>
    <source>
        <strain evidence="2 3">KCTC 2396</strain>
    </source>
</reference>
<evidence type="ECO:0000313" key="3">
    <source>
        <dbReference type="Proteomes" id="UP000000238"/>
    </source>
</evidence>
<dbReference type="AlphaFoldDB" id="Q2SNC7"/>
<accession>Q2SNC7</accession>
<dbReference type="KEGG" id="hch:HCH_00959"/>
<proteinExistence type="predicted"/>
<feature type="region of interest" description="Disordered" evidence="1">
    <location>
        <begin position="1"/>
        <end position="24"/>
    </location>
</feature>
<evidence type="ECO:0000313" key="2">
    <source>
        <dbReference type="EMBL" id="ABC27847.1"/>
    </source>
</evidence>
<name>Q2SNC7_HAHCH</name>
<feature type="compositionally biased region" description="Basic residues" evidence="1">
    <location>
        <begin position="1"/>
        <end position="16"/>
    </location>
</feature>
<keyword evidence="3" id="KW-1185">Reference proteome</keyword>
<dbReference type="Proteomes" id="UP000000238">
    <property type="component" value="Chromosome"/>
</dbReference>
<protein>
    <submittedName>
        <fullName evidence="2">Uncharacterized protein</fullName>
    </submittedName>
</protein>